<evidence type="ECO:0000313" key="3">
    <source>
        <dbReference type="Proteomes" id="UP000030764"/>
    </source>
</evidence>
<dbReference type="Proteomes" id="UP000030758">
    <property type="component" value="Unassembled WGS sequence"/>
</dbReference>
<evidence type="ECO:0000313" key="2">
    <source>
        <dbReference type="EMBL" id="KFD63160.1"/>
    </source>
</evidence>
<reference evidence="1 3" key="1">
    <citation type="journal article" date="2014" name="Nat. Genet.">
        <title>Genome and transcriptome of the porcine whipworm Trichuris suis.</title>
        <authorList>
            <person name="Jex A.R."/>
            <person name="Nejsum P."/>
            <person name="Schwarz E.M."/>
            <person name="Hu L."/>
            <person name="Young N.D."/>
            <person name="Hall R.S."/>
            <person name="Korhonen P.K."/>
            <person name="Liao S."/>
            <person name="Thamsborg S."/>
            <person name="Xia J."/>
            <person name="Xu P."/>
            <person name="Wang S."/>
            <person name="Scheerlinck J.P."/>
            <person name="Hofmann A."/>
            <person name="Sternberg P.W."/>
            <person name="Wang J."/>
            <person name="Gasser R.B."/>
        </authorList>
    </citation>
    <scope>NUCLEOTIDE SEQUENCE [LARGE SCALE GENOMIC DNA]</scope>
    <source>
        <strain evidence="2">DCEP-RM93F</strain>
        <strain evidence="1">DCEP-RM93M</strain>
    </source>
</reference>
<gene>
    <name evidence="1" type="ORF">M513_08390</name>
    <name evidence="2" type="ORF">M514_08390</name>
</gene>
<evidence type="ECO:0000313" key="1">
    <source>
        <dbReference type="EMBL" id="KFD50734.1"/>
    </source>
</evidence>
<keyword evidence="3" id="KW-1185">Reference proteome</keyword>
<proteinExistence type="predicted"/>
<accession>A0A085M0I8</accession>
<protein>
    <submittedName>
        <fullName evidence="1">Uncharacterized protein</fullName>
    </submittedName>
</protein>
<dbReference type="EMBL" id="KL363249">
    <property type="protein sequence ID" value="KFD50734.1"/>
    <property type="molecule type" value="Genomic_DNA"/>
</dbReference>
<sequence length="76" mass="8777">MKDGACMLTGNVRPCGWINMRDRKAFLNSTFKKAHFVRLWCARGITYYSFPKLDETITAEVYDPEPTTATEKLLKE</sequence>
<name>A0A085M0I8_9BILA</name>
<dbReference type="Proteomes" id="UP000030764">
    <property type="component" value="Unassembled WGS sequence"/>
</dbReference>
<organism evidence="1 3">
    <name type="scientific">Trichuris suis</name>
    <name type="common">pig whipworm</name>
    <dbReference type="NCBI Taxonomy" id="68888"/>
    <lineage>
        <taxon>Eukaryota</taxon>
        <taxon>Metazoa</taxon>
        <taxon>Ecdysozoa</taxon>
        <taxon>Nematoda</taxon>
        <taxon>Enoplea</taxon>
        <taxon>Dorylaimia</taxon>
        <taxon>Trichinellida</taxon>
        <taxon>Trichuridae</taxon>
        <taxon>Trichuris</taxon>
    </lineage>
</organism>
<dbReference type="AlphaFoldDB" id="A0A085M0I8"/>
<dbReference type="EMBL" id="KL367579">
    <property type="protein sequence ID" value="KFD63160.1"/>
    <property type="molecule type" value="Genomic_DNA"/>
</dbReference>